<name>A0A809RA42_9BACT</name>
<dbReference type="InterPro" id="IPR011994">
    <property type="entry name" value="Cytidylate_kinase_dom"/>
</dbReference>
<comment type="catalytic activity">
    <reaction evidence="7 8">
        <text>CMP + ATP = CDP + ADP</text>
        <dbReference type="Rhea" id="RHEA:11600"/>
        <dbReference type="ChEBI" id="CHEBI:30616"/>
        <dbReference type="ChEBI" id="CHEBI:58069"/>
        <dbReference type="ChEBI" id="CHEBI:60377"/>
        <dbReference type="ChEBI" id="CHEBI:456216"/>
        <dbReference type="EC" id="2.7.4.25"/>
    </reaction>
</comment>
<evidence type="ECO:0000256" key="8">
    <source>
        <dbReference type="HAMAP-Rule" id="MF_00238"/>
    </source>
</evidence>
<evidence type="ECO:0000256" key="7">
    <source>
        <dbReference type="ARBA" id="ARBA00048478"/>
    </source>
</evidence>
<dbReference type="InterPro" id="IPR027417">
    <property type="entry name" value="P-loop_NTPase"/>
</dbReference>
<feature type="binding site" evidence="8">
    <location>
        <begin position="14"/>
        <end position="22"/>
    </location>
    <ligand>
        <name>ATP</name>
        <dbReference type="ChEBI" id="CHEBI:30616"/>
    </ligand>
</feature>
<evidence type="ECO:0000256" key="6">
    <source>
        <dbReference type="ARBA" id="ARBA00047615"/>
    </source>
</evidence>
<comment type="subcellular location">
    <subcellularLocation>
        <location evidence="8">Cytoplasm</location>
    </subcellularLocation>
</comment>
<dbReference type="CDD" id="cd02020">
    <property type="entry name" value="CMPK"/>
    <property type="match status" value="1"/>
</dbReference>
<dbReference type="Proteomes" id="UP000662873">
    <property type="component" value="Chromosome"/>
</dbReference>
<evidence type="ECO:0000256" key="4">
    <source>
        <dbReference type="ARBA" id="ARBA00022777"/>
    </source>
</evidence>
<dbReference type="PANTHER" id="PTHR21299">
    <property type="entry name" value="CYTIDYLATE KINASE/PANTOATE-BETA-ALANINE LIGASE"/>
    <property type="match status" value="1"/>
</dbReference>
<dbReference type="Pfam" id="PF02224">
    <property type="entry name" value="Cytidylate_kin"/>
    <property type="match status" value="1"/>
</dbReference>
<dbReference type="SUPFAM" id="SSF52540">
    <property type="entry name" value="P-loop containing nucleoside triphosphate hydrolases"/>
    <property type="match status" value="1"/>
</dbReference>
<dbReference type="InterPro" id="IPR003136">
    <property type="entry name" value="Cytidylate_kin"/>
</dbReference>
<comment type="similarity">
    <text evidence="1 8">Belongs to the cytidylate kinase family. Type 1 subfamily.</text>
</comment>
<keyword evidence="2 8" id="KW-0808">Transferase</keyword>
<protein>
    <recommendedName>
        <fullName evidence="8">Cytidylate kinase</fullName>
        <shortName evidence="8">CK</shortName>
        <ecNumber evidence="8">2.7.4.25</ecNumber>
    </recommendedName>
    <alternativeName>
        <fullName evidence="8">Cytidine monophosphate kinase</fullName>
        <shortName evidence="8">CMP kinase</shortName>
    </alternativeName>
</protein>
<feature type="domain" description="Cytidylate kinase" evidence="9">
    <location>
        <begin position="10"/>
        <end position="219"/>
    </location>
</feature>
<evidence type="ECO:0000256" key="3">
    <source>
        <dbReference type="ARBA" id="ARBA00022741"/>
    </source>
</evidence>
<evidence type="ECO:0000256" key="1">
    <source>
        <dbReference type="ARBA" id="ARBA00009427"/>
    </source>
</evidence>
<keyword evidence="8" id="KW-0963">Cytoplasm</keyword>
<evidence type="ECO:0000256" key="5">
    <source>
        <dbReference type="ARBA" id="ARBA00022840"/>
    </source>
</evidence>
<dbReference type="GO" id="GO:0036431">
    <property type="term" value="F:dCMP kinase activity"/>
    <property type="evidence" value="ECO:0007669"/>
    <property type="project" value="InterPro"/>
</dbReference>
<reference evidence="10" key="1">
    <citation type="journal article" name="DNA Res.">
        <title>The physiological potential of anammox bacteria as revealed by their core genome structure.</title>
        <authorList>
            <person name="Okubo T."/>
            <person name="Toyoda A."/>
            <person name="Fukuhara K."/>
            <person name="Uchiyama I."/>
            <person name="Harigaya Y."/>
            <person name="Kuroiwa M."/>
            <person name="Suzuki T."/>
            <person name="Murakami Y."/>
            <person name="Suwa Y."/>
            <person name="Takami H."/>
        </authorList>
    </citation>
    <scope>NUCLEOTIDE SEQUENCE</scope>
    <source>
        <strain evidence="10">317325-2</strain>
    </source>
</reference>
<evidence type="ECO:0000313" key="11">
    <source>
        <dbReference type="Proteomes" id="UP000662873"/>
    </source>
</evidence>
<evidence type="ECO:0000313" key="10">
    <source>
        <dbReference type="EMBL" id="BBO24319.1"/>
    </source>
</evidence>
<dbReference type="GO" id="GO:0005829">
    <property type="term" value="C:cytosol"/>
    <property type="evidence" value="ECO:0007669"/>
    <property type="project" value="TreeGrafter"/>
</dbReference>
<dbReference type="HAMAP" id="MF_00238">
    <property type="entry name" value="Cytidyl_kinase_type1"/>
    <property type="match status" value="1"/>
</dbReference>
<dbReference type="PANTHER" id="PTHR21299:SF2">
    <property type="entry name" value="CYTIDYLATE KINASE"/>
    <property type="match status" value="1"/>
</dbReference>
<comment type="catalytic activity">
    <reaction evidence="6 8">
        <text>dCMP + ATP = dCDP + ADP</text>
        <dbReference type="Rhea" id="RHEA:25094"/>
        <dbReference type="ChEBI" id="CHEBI:30616"/>
        <dbReference type="ChEBI" id="CHEBI:57566"/>
        <dbReference type="ChEBI" id="CHEBI:58593"/>
        <dbReference type="ChEBI" id="CHEBI:456216"/>
        <dbReference type="EC" id="2.7.4.25"/>
    </reaction>
</comment>
<keyword evidence="5 8" id="KW-0067">ATP-binding</keyword>
<dbReference type="GO" id="GO:0015949">
    <property type="term" value="P:nucleobase-containing small molecule interconversion"/>
    <property type="evidence" value="ECO:0007669"/>
    <property type="project" value="TreeGrafter"/>
</dbReference>
<keyword evidence="3 8" id="KW-0547">Nucleotide-binding</keyword>
<dbReference type="Gene3D" id="3.40.50.300">
    <property type="entry name" value="P-loop containing nucleotide triphosphate hydrolases"/>
    <property type="match status" value="1"/>
</dbReference>
<dbReference type="EMBL" id="AP021858">
    <property type="protein sequence ID" value="BBO24319.1"/>
    <property type="molecule type" value="Genomic_DNA"/>
</dbReference>
<gene>
    <name evidence="8" type="primary">cmk</name>
    <name evidence="10" type="ORF">NPRO_19140</name>
</gene>
<organism evidence="10 11">
    <name type="scientific">Candidatus Nitrosymbiomonas proteolyticus</name>
    <dbReference type="NCBI Taxonomy" id="2608984"/>
    <lineage>
        <taxon>Bacteria</taxon>
        <taxon>Bacillati</taxon>
        <taxon>Armatimonadota</taxon>
        <taxon>Armatimonadota incertae sedis</taxon>
        <taxon>Candidatus Nitrosymbiomonas</taxon>
    </lineage>
</organism>
<dbReference type="AlphaFoldDB" id="A0A809RA42"/>
<dbReference type="NCBIfam" id="TIGR00017">
    <property type="entry name" value="cmk"/>
    <property type="match status" value="1"/>
</dbReference>
<evidence type="ECO:0000259" key="9">
    <source>
        <dbReference type="Pfam" id="PF02224"/>
    </source>
</evidence>
<dbReference type="EC" id="2.7.4.25" evidence="8"/>
<dbReference type="GO" id="GO:0005524">
    <property type="term" value="F:ATP binding"/>
    <property type="evidence" value="ECO:0007669"/>
    <property type="project" value="UniProtKB-UniRule"/>
</dbReference>
<evidence type="ECO:0000256" key="2">
    <source>
        <dbReference type="ARBA" id="ARBA00022679"/>
    </source>
</evidence>
<dbReference type="KEGG" id="npy:NPRO_19140"/>
<sequence length="231" mass="24878">MSSKSPCDVIAIDGPAGAGKSTVTKMLAKEMGLRYLDSGAMYRCVALLAIRRGLSSESAGPLEALAQECEIEFADGDPQRVFLNGEEVTTAIREPQVGDMASAVSVHPGVRAVLVKLQQQIVAKGGCVLEGRDATTVIAPHACLKVFLTATAEERARRRHAELRNRDQVVAYEEVLRAIVERDQRDSERDASPLTVAPDAILIDSTDMTPVQVVEEIRRHALEAGSRSTTA</sequence>
<proteinExistence type="inferred from homology"/>
<dbReference type="GO" id="GO:0006220">
    <property type="term" value="P:pyrimidine nucleotide metabolic process"/>
    <property type="evidence" value="ECO:0007669"/>
    <property type="project" value="UniProtKB-UniRule"/>
</dbReference>
<keyword evidence="4 8" id="KW-0418">Kinase</keyword>
<accession>A0A809RA42</accession>